<organism evidence="3 4">
    <name type="scientific">Aestuariispira insulae</name>
    <dbReference type="NCBI Taxonomy" id="1461337"/>
    <lineage>
        <taxon>Bacteria</taxon>
        <taxon>Pseudomonadati</taxon>
        <taxon>Pseudomonadota</taxon>
        <taxon>Alphaproteobacteria</taxon>
        <taxon>Rhodospirillales</taxon>
        <taxon>Kiloniellaceae</taxon>
        <taxon>Aestuariispira</taxon>
    </lineage>
</organism>
<sequence>MTARVPIGVLGVLCGLVIGLLSGVAFADATIHTETVQFNSAGTPPTAFELRRAKAKGITLETKPGIEIRGILHKPAGDGPFPAVVLIHSCFGIQPYQEDWARKLADWGYVALQVDSFGPRNIEETCSNLNDAFYLGVGSNNSADSYGALAYLKELPFIDGDNVALMGWGFSPIMSAVVTNGQQKFYPQKFKAAVAIYPYCKDMTSGEFYLPLAIHIGASDDWTFAKECDKTAAAAVGKANPVDYVKYPGAAHGYDDEGAGALHFIEHVQNIYSPAAKGASIGYDEDAARKTHEKVRLFLEANLD</sequence>
<dbReference type="PANTHER" id="PTHR22946">
    <property type="entry name" value="DIENELACTONE HYDROLASE DOMAIN-CONTAINING PROTEIN-RELATED"/>
    <property type="match status" value="1"/>
</dbReference>
<evidence type="ECO:0000313" key="4">
    <source>
        <dbReference type="Proteomes" id="UP000256845"/>
    </source>
</evidence>
<reference evidence="3 4" key="1">
    <citation type="submission" date="2018-07" db="EMBL/GenBank/DDBJ databases">
        <title>Genomic Encyclopedia of Type Strains, Phase III (KMG-III): the genomes of soil and plant-associated and newly described type strains.</title>
        <authorList>
            <person name="Whitman W."/>
        </authorList>
    </citation>
    <scope>NUCLEOTIDE SEQUENCE [LARGE SCALE GENOMIC DNA]</scope>
    <source>
        <strain evidence="3 4">CECT 8488</strain>
    </source>
</reference>
<dbReference type="InterPro" id="IPR002925">
    <property type="entry name" value="Dienelactn_hydro"/>
</dbReference>
<gene>
    <name evidence="3" type="ORF">DFP90_10637</name>
</gene>
<dbReference type="SUPFAM" id="SSF53474">
    <property type="entry name" value="alpha/beta-Hydrolases"/>
    <property type="match status" value="1"/>
</dbReference>
<dbReference type="RefSeq" id="WP_115937272.1">
    <property type="nucleotide sequence ID" value="NZ_QRDW01000006.1"/>
</dbReference>
<dbReference type="InterPro" id="IPR029058">
    <property type="entry name" value="AB_hydrolase_fold"/>
</dbReference>
<evidence type="ECO:0000259" key="2">
    <source>
        <dbReference type="Pfam" id="PF01738"/>
    </source>
</evidence>
<name>A0A3D9HHW2_9PROT</name>
<dbReference type="EMBL" id="QRDW01000006">
    <property type="protein sequence ID" value="RED49060.1"/>
    <property type="molecule type" value="Genomic_DNA"/>
</dbReference>
<evidence type="ECO:0000313" key="3">
    <source>
        <dbReference type="EMBL" id="RED49060.1"/>
    </source>
</evidence>
<dbReference type="GO" id="GO:0052689">
    <property type="term" value="F:carboxylic ester hydrolase activity"/>
    <property type="evidence" value="ECO:0007669"/>
    <property type="project" value="UniProtKB-ARBA"/>
</dbReference>
<comment type="caution">
    <text evidence="3">The sequence shown here is derived from an EMBL/GenBank/DDBJ whole genome shotgun (WGS) entry which is preliminary data.</text>
</comment>
<feature type="domain" description="Dienelactone hydrolase" evidence="2">
    <location>
        <begin position="68"/>
        <end position="300"/>
    </location>
</feature>
<dbReference type="InterPro" id="IPR050261">
    <property type="entry name" value="FrsA_esterase"/>
</dbReference>
<accession>A0A3D9HHW2</accession>
<dbReference type="Proteomes" id="UP000256845">
    <property type="component" value="Unassembled WGS sequence"/>
</dbReference>
<protein>
    <submittedName>
        <fullName evidence="3">Dienelactone hydrolase</fullName>
    </submittedName>
</protein>
<proteinExistence type="predicted"/>
<keyword evidence="4" id="KW-1185">Reference proteome</keyword>
<dbReference type="OrthoDB" id="9771666at2"/>
<dbReference type="Gene3D" id="3.40.50.1820">
    <property type="entry name" value="alpha/beta hydrolase"/>
    <property type="match status" value="1"/>
</dbReference>
<dbReference type="PANTHER" id="PTHR22946:SF9">
    <property type="entry name" value="POLYKETIDE TRANSFERASE AF380"/>
    <property type="match status" value="1"/>
</dbReference>
<keyword evidence="1 3" id="KW-0378">Hydrolase</keyword>
<dbReference type="AlphaFoldDB" id="A0A3D9HHW2"/>
<dbReference type="Pfam" id="PF01738">
    <property type="entry name" value="DLH"/>
    <property type="match status" value="1"/>
</dbReference>
<evidence type="ECO:0000256" key="1">
    <source>
        <dbReference type="ARBA" id="ARBA00022801"/>
    </source>
</evidence>